<dbReference type="Gene3D" id="3.30.70.100">
    <property type="match status" value="1"/>
</dbReference>
<keyword evidence="9" id="KW-1185">Reference proteome</keyword>
<keyword evidence="2" id="KW-0479">Metal-binding</keyword>
<feature type="compositionally biased region" description="Gly residues" evidence="6">
    <location>
        <begin position="261"/>
        <end position="275"/>
    </location>
</feature>
<feature type="domain" description="HMA" evidence="7">
    <location>
        <begin position="9"/>
        <end position="72"/>
    </location>
</feature>
<dbReference type="InterPro" id="IPR006121">
    <property type="entry name" value="HMA_dom"/>
</dbReference>
<evidence type="ECO:0000259" key="7">
    <source>
        <dbReference type="PROSITE" id="PS50846"/>
    </source>
</evidence>
<feature type="compositionally biased region" description="Gly residues" evidence="6">
    <location>
        <begin position="308"/>
        <end position="343"/>
    </location>
</feature>
<feature type="compositionally biased region" description="Acidic residues" evidence="6">
    <location>
        <begin position="203"/>
        <end position="218"/>
    </location>
</feature>
<dbReference type="InterPro" id="IPR036163">
    <property type="entry name" value="HMA_dom_sf"/>
</dbReference>
<sequence length="490" mass="52612">MSKEEFLKIQKCVLKVNIHCDGCKHKVKKILQKIDGVFTTEIDAEQGKVTVSGNVDPNVLIKKLAKSGKHAELWGAPKANNNNNHNQNHLANQLKNLQIDNAKHGVNTNNNNNNKAQNHKIANNQQKGGGGGGGGGGQQGPNPQQLQQQQQLQMQLQQQQRLQQHLQQLQQMKSLQDLNPPQFKGLKLPPQNPNAKPGKFDVPEEDDDFTDDELDDYDDDEDFDDEFYDEMDALPPVKMMKPPMTGNAAHMMLNPQKPGNNNGGGGNGKKGGGSCNGPVPVQMHGMVGVNDGKNSNGGKKGVNNQNHGGNGNKNNGGGIPEGKNGAGVGVGGGGGGNKNGNNGGNMNNNQNNGGKKGIPMGVQAMNNGFQNIGGPHLMSGANPNMTMPMPNIPAVQGLPAGGAGGGYFQGAAHDVMPGNPYHQQQQQQQQQQQYLAAMMNQQRAMGNQPMMYARPPPAVNYMYPPYPYPPPDPYYTHFFSDENTSSCNVM</sequence>
<evidence type="ECO:0000256" key="2">
    <source>
        <dbReference type="ARBA" id="ARBA00022723"/>
    </source>
</evidence>
<name>A0AAN9R920_CANGL</name>
<keyword evidence="4" id="KW-0636">Prenylation</keyword>
<dbReference type="EMBL" id="JAYMYQ010000001">
    <property type="protein sequence ID" value="KAK7363707.1"/>
    <property type="molecule type" value="Genomic_DNA"/>
</dbReference>
<reference evidence="8 9" key="1">
    <citation type="submission" date="2024-01" db="EMBL/GenBank/DDBJ databases">
        <title>The genomes of 5 underutilized Papilionoideae crops provide insights into root nodulation and disease resistanc.</title>
        <authorList>
            <person name="Jiang F."/>
        </authorList>
    </citation>
    <scope>NUCLEOTIDE SEQUENCE [LARGE SCALE GENOMIC DNA]</scope>
    <source>
        <strain evidence="8">LVBAO_FW01</strain>
        <tissue evidence="8">Leaves</tissue>
    </source>
</reference>
<feature type="region of interest" description="Disordered" evidence="6">
    <location>
        <begin position="179"/>
        <end position="218"/>
    </location>
</feature>
<feature type="compositionally biased region" description="Low complexity" evidence="6">
    <location>
        <begin position="104"/>
        <end position="126"/>
    </location>
</feature>
<dbReference type="Proteomes" id="UP001367508">
    <property type="component" value="Unassembled WGS sequence"/>
</dbReference>
<feature type="region of interest" description="Disordered" evidence="6">
    <location>
        <begin position="256"/>
        <end position="358"/>
    </location>
</feature>
<evidence type="ECO:0000256" key="3">
    <source>
        <dbReference type="ARBA" id="ARBA00023288"/>
    </source>
</evidence>
<organism evidence="8 9">
    <name type="scientific">Canavalia gladiata</name>
    <name type="common">Sword bean</name>
    <name type="synonym">Dolichos gladiatus</name>
    <dbReference type="NCBI Taxonomy" id="3824"/>
    <lineage>
        <taxon>Eukaryota</taxon>
        <taxon>Viridiplantae</taxon>
        <taxon>Streptophyta</taxon>
        <taxon>Embryophyta</taxon>
        <taxon>Tracheophyta</taxon>
        <taxon>Spermatophyta</taxon>
        <taxon>Magnoliopsida</taxon>
        <taxon>eudicotyledons</taxon>
        <taxon>Gunneridae</taxon>
        <taxon>Pentapetalae</taxon>
        <taxon>rosids</taxon>
        <taxon>fabids</taxon>
        <taxon>Fabales</taxon>
        <taxon>Fabaceae</taxon>
        <taxon>Papilionoideae</taxon>
        <taxon>50 kb inversion clade</taxon>
        <taxon>NPAAA clade</taxon>
        <taxon>indigoferoid/millettioid clade</taxon>
        <taxon>Phaseoleae</taxon>
        <taxon>Canavalia</taxon>
    </lineage>
</organism>
<evidence type="ECO:0000256" key="5">
    <source>
        <dbReference type="ARBA" id="ARBA00024045"/>
    </source>
</evidence>
<feature type="compositionally biased region" description="Gly residues" evidence="6">
    <location>
        <begin position="127"/>
        <end position="139"/>
    </location>
</feature>
<dbReference type="FunFam" id="3.30.70.100:FF:000008">
    <property type="entry name" value="Copper transport protein ATOX1"/>
    <property type="match status" value="1"/>
</dbReference>
<dbReference type="GO" id="GO:0046872">
    <property type="term" value="F:metal ion binding"/>
    <property type="evidence" value="ECO:0007669"/>
    <property type="project" value="UniProtKB-KW"/>
</dbReference>
<dbReference type="Pfam" id="PF00403">
    <property type="entry name" value="HMA"/>
    <property type="match status" value="1"/>
</dbReference>
<feature type="compositionally biased region" description="Low complexity" evidence="6">
    <location>
        <begin position="344"/>
        <end position="353"/>
    </location>
</feature>
<dbReference type="CDD" id="cd00371">
    <property type="entry name" value="HMA"/>
    <property type="match status" value="1"/>
</dbReference>
<gene>
    <name evidence="8" type="ORF">VNO77_05859</name>
</gene>
<dbReference type="SUPFAM" id="SSF55008">
    <property type="entry name" value="HMA, heavy metal-associated domain"/>
    <property type="match status" value="1"/>
</dbReference>
<accession>A0AAN9R920</accession>
<dbReference type="AlphaFoldDB" id="A0AAN9R920"/>
<dbReference type="PANTHER" id="PTHR45868">
    <property type="entry name" value="HEAVY METAL-ASSOCIATED ISOPRENYLATED PLANT PROTEIN 33-RELATED"/>
    <property type="match status" value="1"/>
</dbReference>
<evidence type="ECO:0000313" key="8">
    <source>
        <dbReference type="EMBL" id="KAK7363707.1"/>
    </source>
</evidence>
<keyword evidence="1" id="KW-0488">Methylation</keyword>
<feature type="region of interest" description="Disordered" evidence="6">
    <location>
        <begin position="103"/>
        <end position="153"/>
    </location>
</feature>
<dbReference type="PANTHER" id="PTHR45868:SF93">
    <property type="entry name" value="OS12G0144600 PROTEIN"/>
    <property type="match status" value="1"/>
</dbReference>
<feature type="compositionally biased region" description="Low complexity" evidence="6">
    <location>
        <begin position="287"/>
        <end position="307"/>
    </location>
</feature>
<dbReference type="PROSITE" id="PS50846">
    <property type="entry name" value="HMA_2"/>
    <property type="match status" value="1"/>
</dbReference>
<evidence type="ECO:0000256" key="6">
    <source>
        <dbReference type="SAM" id="MobiDB-lite"/>
    </source>
</evidence>
<comment type="caution">
    <text evidence="8">The sequence shown here is derived from an EMBL/GenBank/DDBJ whole genome shotgun (WGS) entry which is preliminary data.</text>
</comment>
<keyword evidence="3" id="KW-0449">Lipoprotein</keyword>
<protein>
    <recommendedName>
        <fullName evidence="7">HMA domain-containing protein</fullName>
    </recommendedName>
</protein>
<evidence type="ECO:0000256" key="4">
    <source>
        <dbReference type="ARBA" id="ARBA00023289"/>
    </source>
</evidence>
<comment type="similarity">
    <text evidence="5">Belongs to the HIPP family.</text>
</comment>
<proteinExistence type="inferred from homology"/>
<evidence type="ECO:0000256" key="1">
    <source>
        <dbReference type="ARBA" id="ARBA00022481"/>
    </source>
</evidence>
<evidence type="ECO:0000313" key="9">
    <source>
        <dbReference type="Proteomes" id="UP001367508"/>
    </source>
</evidence>
<feature type="compositionally biased region" description="Low complexity" evidence="6">
    <location>
        <begin position="140"/>
        <end position="153"/>
    </location>
</feature>